<accession>A0A829CYJ1</accession>
<proteinExistence type="predicted"/>
<comment type="caution">
    <text evidence="2">The sequence shown here is derived from an EMBL/GenBank/DDBJ whole genome shotgun (WGS) entry which is preliminary data.</text>
</comment>
<organism evidence="2 3">
    <name type="scientific">Leptospira interrogans str. 2002000626</name>
    <dbReference type="NCBI Taxonomy" id="996803"/>
    <lineage>
        <taxon>Bacteria</taxon>
        <taxon>Pseudomonadati</taxon>
        <taxon>Spirochaetota</taxon>
        <taxon>Spirochaetia</taxon>
        <taxon>Leptospirales</taxon>
        <taxon>Leptospiraceae</taxon>
        <taxon>Leptospira</taxon>
    </lineage>
</organism>
<protein>
    <submittedName>
        <fullName evidence="2">Uncharacterized protein</fullName>
    </submittedName>
</protein>
<evidence type="ECO:0000313" key="2">
    <source>
        <dbReference type="EMBL" id="EMY05032.1"/>
    </source>
</evidence>
<gene>
    <name evidence="2" type="ORF">LEP1GSC029_4356</name>
</gene>
<evidence type="ECO:0000313" key="3">
    <source>
        <dbReference type="Proteomes" id="UP000012329"/>
    </source>
</evidence>
<dbReference type="EMBL" id="AFJL02000102">
    <property type="protein sequence ID" value="EMY05032.1"/>
    <property type="molecule type" value="Genomic_DNA"/>
</dbReference>
<name>A0A829CYJ1_LEPIR</name>
<reference evidence="2 3" key="1">
    <citation type="submission" date="2013-02" db="EMBL/GenBank/DDBJ databases">
        <authorList>
            <person name="Harkins D.M."/>
            <person name="Durkin A.S."/>
            <person name="Brinkac L.M."/>
            <person name="Haft D.H."/>
            <person name="Selengut J.D."/>
            <person name="Sanka R."/>
            <person name="DePew J."/>
            <person name="Purushe J."/>
            <person name="Whelen A.C."/>
            <person name="Vinetz J.M."/>
            <person name="Sutton G.G."/>
            <person name="Nierman W.C."/>
            <person name="Fouts D.E."/>
        </authorList>
    </citation>
    <scope>NUCLEOTIDE SEQUENCE [LARGE SCALE GENOMIC DNA]</scope>
    <source>
        <strain evidence="2 3">2002000626</strain>
    </source>
</reference>
<dbReference type="AlphaFoldDB" id="A0A829CYJ1"/>
<evidence type="ECO:0000256" key="1">
    <source>
        <dbReference type="SAM" id="Coils"/>
    </source>
</evidence>
<sequence length="92" mass="10658">MNPLNRLRESLHTILDQTPNRLTTIQVHPKSKNYTTDIKSDSLFQKILNVAVGNSNQTTDSMLNLQKKITDFQKKAEELENKIHENRIDLKV</sequence>
<feature type="coiled-coil region" evidence="1">
    <location>
        <begin position="62"/>
        <end position="89"/>
    </location>
</feature>
<keyword evidence="1" id="KW-0175">Coiled coil</keyword>
<dbReference type="Proteomes" id="UP000012329">
    <property type="component" value="Unassembled WGS sequence"/>
</dbReference>